<dbReference type="PROSITE" id="PS00018">
    <property type="entry name" value="EF_HAND_1"/>
    <property type="match status" value="1"/>
</dbReference>
<feature type="domain" description="LTD" evidence="1">
    <location>
        <begin position="1091"/>
        <end position="1203"/>
    </location>
</feature>
<feature type="domain" description="LTD" evidence="1">
    <location>
        <begin position="39"/>
        <end position="221"/>
    </location>
</feature>
<evidence type="ECO:0000259" key="1">
    <source>
        <dbReference type="PROSITE" id="PS51841"/>
    </source>
</evidence>
<reference evidence="2 3" key="1">
    <citation type="submission" date="2019-02" db="EMBL/GenBank/DDBJ databases">
        <title>Deep-cultivation of Planctomycetes and their phenomic and genomic characterization uncovers novel biology.</title>
        <authorList>
            <person name="Wiegand S."/>
            <person name="Jogler M."/>
            <person name="Boedeker C."/>
            <person name="Pinto D."/>
            <person name="Vollmers J."/>
            <person name="Rivas-Marin E."/>
            <person name="Kohn T."/>
            <person name="Peeters S.H."/>
            <person name="Heuer A."/>
            <person name="Rast P."/>
            <person name="Oberbeckmann S."/>
            <person name="Bunk B."/>
            <person name="Jeske O."/>
            <person name="Meyerdierks A."/>
            <person name="Storesund J.E."/>
            <person name="Kallscheuer N."/>
            <person name="Luecker S."/>
            <person name="Lage O.M."/>
            <person name="Pohl T."/>
            <person name="Merkel B.J."/>
            <person name="Hornburger P."/>
            <person name="Mueller R.-W."/>
            <person name="Bruemmer F."/>
            <person name="Labrenz M."/>
            <person name="Spormann A.M."/>
            <person name="Op Den Camp H."/>
            <person name="Overmann J."/>
            <person name="Amann R."/>
            <person name="Jetten M.S.M."/>
            <person name="Mascher T."/>
            <person name="Medema M.H."/>
            <person name="Devos D.P."/>
            <person name="Kaster A.-K."/>
            <person name="Ovreas L."/>
            <person name="Rohde M."/>
            <person name="Galperin M.Y."/>
            <person name="Jogler C."/>
        </authorList>
    </citation>
    <scope>NUCLEOTIDE SEQUENCE [LARGE SCALE GENOMIC DNA]</scope>
    <source>
        <strain evidence="2 3">Pla108</strain>
    </source>
</reference>
<dbReference type="InterPro" id="IPR036415">
    <property type="entry name" value="Lamin_tail_dom_sf"/>
</dbReference>
<gene>
    <name evidence="2" type="ORF">Pla108_16980</name>
</gene>
<dbReference type="Gene3D" id="2.60.40.1260">
    <property type="entry name" value="Lamin Tail domain"/>
    <property type="match status" value="1"/>
</dbReference>
<accession>A0A5C6ADR1</accession>
<dbReference type="InterPro" id="IPR059177">
    <property type="entry name" value="GH29D-like_dom"/>
</dbReference>
<dbReference type="InterPro" id="IPR014867">
    <property type="entry name" value="Spore_coat_CotH_CotH2/3/7"/>
</dbReference>
<dbReference type="Gene3D" id="2.60.120.260">
    <property type="entry name" value="Galactose-binding domain-like"/>
    <property type="match status" value="1"/>
</dbReference>
<dbReference type="Pfam" id="PF13290">
    <property type="entry name" value="CHB_HEX_C_1"/>
    <property type="match status" value="1"/>
</dbReference>
<dbReference type="PROSITE" id="PS51841">
    <property type="entry name" value="LTD"/>
    <property type="match status" value="2"/>
</dbReference>
<dbReference type="Gene3D" id="1.10.1330.10">
    <property type="entry name" value="Dockerin domain"/>
    <property type="match status" value="1"/>
</dbReference>
<dbReference type="Pfam" id="PF00932">
    <property type="entry name" value="LTD"/>
    <property type="match status" value="2"/>
</dbReference>
<evidence type="ECO:0000313" key="3">
    <source>
        <dbReference type="Proteomes" id="UP000317421"/>
    </source>
</evidence>
<comment type="caution">
    <text evidence="2">The sequence shown here is derived from an EMBL/GenBank/DDBJ whole genome shotgun (WGS) entry which is preliminary data.</text>
</comment>
<dbReference type="InterPro" id="IPR026876">
    <property type="entry name" value="Fn3_assoc_repeat"/>
</dbReference>
<dbReference type="InterPro" id="IPR036439">
    <property type="entry name" value="Dockerin_dom_sf"/>
</dbReference>
<name>A0A5C6ADR1_9BACT</name>
<dbReference type="EMBL" id="SJPR01000002">
    <property type="protein sequence ID" value="TWT97546.1"/>
    <property type="molecule type" value="Genomic_DNA"/>
</dbReference>
<protein>
    <submittedName>
        <fullName evidence="2">CotH protein</fullName>
    </submittedName>
</protein>
<dbReference type="Proteomes" id="UP000317421">
    <property type="component" value="Unassembled WGS sequence"/>
</dbReference>
<dbReference type="OrthoDB" id="223034at2"/>
<dbReference type="Pfam" id="PF13287">
    <property type="entry name" value="Fn3_assoc"/>
    <property type="match status" value="1"/>
</dbReference>
<proteinExistence type="predicted"/>
<organism evidence="2 3">
    <name type="scientific">Botrimarina colliarenosi</name>
    <dbReference type="NCBI Taxonomy" id="2528001"/>
    <lineage>
        <taxon>Bacteria</taxon>
        <taxon>Pseudomonadati</taxon>
        <taxon>Planctomycetota</taxon>
        <taxon>Planctomycetia</taxon>
        <taxon>Pirellulales</taxon>
        <taxon>Lacipirellulaceae</taxon>
        <taxon>Botrimarina</taxon>
    </lineage>
</organism>
<evidence type="ECO:0000313" key="2">
    <source>
        <dbReference type="EMBL" id="TWT97546.1"/>
    </source>
</evidence>
<sequence length="1452" mass="155011">MSATASSIPRMPRRSTSLVRNSLKKRKGGRRLRCEALEGRLVMAVVISEFLAENDSGIEDAAGRRHDWIELTNTGASVADVSGWSLTDDAGNLAKWQIPVTAETTSLAPGEKLLVFASGSSGEVGVVGTELHANFQLSQEPGYLGLVRPDGVTVESEFNLYPQQTPDISFGLGVGVNSSSTVTFLSAGTSAAGDGSPAQFRPYTGIDADVDDHWREIGYVAGAGDGWVNATNGLGFGYGSPWQDSTVNLNNELAGYTRMPFVVTDAAQLLSLSLELRVDNGYIVYLNGREVQRERIATTFQIGHDWTDNKQNGGLNARQNLDNGTIMGSPAVIDLTPWLDTIEEGDNVLAIYAANHTSDTGDYLVHANLTAERAAGPVAETFMVTPTPGEENGAGYLGILEDTVFSHDRGFYDAPFDLTIAAVGPGAVPEPGTTIRYTTDGTRPTLTNGLTYTGPITVSTDGVASLSYADAGVVTVRAAAFKPGYFSTNVDTQSYVFLDDVLTQDGVGLPTYSSWGNSGPDWDVDPAIVSSVGATNLKEDLKSIPTISLVMDWEELFGDGTTGDGHGIYTQIDDWREKSDERYASLEYFTDGLTEEFQIDAVVEIQGHSSTIRQDGNWRSDKMSFDIKFKQPYDTKLESDTLFGNAVNASQNVANRFDSIVLDAQYNYTFAVNNTTVQGPYATYVHDQVVADLANMAGVESPNGRWVHLYINGLYWGIYNAHERPSDAFAEEYFGGDKDDYFVVKGFEGQNLLHGGTQGKYQQADGGIASQEAYQNLIDTVRGNLANLAGYQDVADLLDIDAFIDYVVVLIYAGNYDWGELNWFASFNSVDPDGKWRFHSWDQEHAFPNDQNDAAGGGTNFNQAYDHFSQLVINDFGEHEYGPTGIHLMLMESDEYRLRFSDRVEKLLRHDGVLTPANAQAVWQARVDEIADAINGEAARWGDNRSPDKTGGDWATNAQYTSDHFFFANGPYQSRTDTVIDIFNSTSSSGVGKGDWLVNLDAPTFSQYGGEFAAPFNLTMTNPNGGGVIYYTLDGTDPRTPGGGISPTALSGGSIVLTEATRVRARVFDAGQAGAADDWSAEVDKAFVSADPLSLRIVELMYNPAASGDLEYIELLNTGSTPIDLAGVRLADFSTEGYVFASQTLGAGERIVVPQSVAAFQAHYPSVTNVTSTAFSGSLSNGGETVTLVDALGNTLQSFAYDDDGTAGWPTTPDGGGPSLEYVGPLNAGENPLDGTPLDPFDDPVNWVASAVEGGTPGADGQLPGDYDRNGTVEQADHAVWASAYGQSVAVGLGADGNGDGVVNAADYTVWRDHLGMSLQPAFVASTVALAVEASAVDPISAPLADATGSEATAVGLARSAYRPSLRSAAPSVALRDSIGLVRATPPSTTIEDALLLIAPTSTKTLDAAEFDSVLRQGEEGADDNAVEAVFAAMGAEAFGGEGRGLERRFDG</sequence>
<dbReference type="SUPFAM" id="SSF74853">
    <property type="entry name" value="Lamin A/C globular tail domain"/>
    <property type="match status" value="2"/>
</dbReference>
<dbReference type="InterPro" id="IPR018247">
    <property type="entry name" value="EF_Hand_1_Ca_BS"/>
</dbReference>
<keyword evidence="3" id="KW-1185">Reference proteome</keyword>
<dbReference type="Pfam" id="PF08757">
    <property type="entry name" value="CotH"/>
    <property type="match status" value="1"/>
</dbReference>
<dbReference type="InterPro" id="IPR001322">
    <property type="entry name" value="Lamin_tail_dom"/>
</dbReference>
<dbReference type="GO" id="GO:0000272">
    <property type="term" value="P:polysaccharide catabolic process"/>
    <property type="evidence" value="ECO:0007669"/>
    <property type="project" value="InterPro"/>
</dbReference>